<evidence type="ECO:0000313" key="4">
    <source>
        <dbReference type="EMBL" id="KAG8373260.1"/>
    </source>
</evidence>
<feature type="compositionally biased region" description="Basic and acidic residues" evidence="2">
    <location>
        <begin position="387"/>
        <end position="401"/>
    </location>
</feature>
<reference evidence="4" key="1">
    <citation type="submission" date="2019-10" db="EMBL/GenBank/DDBJ databases">
        <authorList>
            <person name="Zhang R."/>
            <person name="Pan Y."/>
            <person name="Wang J."/>
            <person name="Ma R."/>
            <person name="Yu S."/>
        </authorList>
    </citation>
    <scope>NUCLEOTIDE SEQUENCE</scope>
    <source>
        <strain evidence="4">LA-IB0</strain>
        <tissue evidence="4">Leaf</tissue>
    </source>
</reference>
<dbReference type="Pfam" id="PF14223">
    <property type="entry name" value="Retrotran_gag_2"/>
    <property type="match status" value="1"/>
</dbReference>
<dbReference type="AlphaFoldDB" id="A0AAV6X2A3"/>
<comment type="caution">
    <text evidence="4">The sequence shown here is derived from an EMBL/GenBank/DDBJ whole genome shotgun (WGS) entry which is preliminary data.</text>
</comment>
<feature type="compositionally biased region" description="Low complexity" evidence="2">
    <location>
        <begin position="362"/>
        <end position="374"/>
    </location>
</feature>
<keyword evidence="3" id="KW-0732">Signal</keyword>
<evidence type="ECO:0008006" key="6">
    <source>
        <dbReference type="Google" id="ProtNLM"/>
    </source>
</evidence>
<proteinExistence type="predicted"/>
<name>A0AAV6X2A3_9LAMI</name>
<evidence type="ECO:0000256" key="1">
    <source>
        <dbReference type="SAM" id="Coils"/>
    </source>
</evidence>
<evidence type="ECO:0000313" key="5">
    <source>
        <dbReference type="Proteomes" id="UP000826271"/>
    </source>
</evidence>
<feature type="chain" id="PRO_5043787126" description="Retrovirus-related Pol polyprotein from transposon TNT 1-94" evidence="3">
    <location>
        <begin position="26"/>
        <end position="487"/>
    </location>
</feature>
<dbReference type="PANTHER" id="PTHR35317:SF27">
    <property type="entry name" value="RETROVIRUS-RELATED POL POLYPROTEIN FROM TRANSPOSON TNT 1-94"/>
    <property type="match status" value="1"/>
</dbReference>
<evidence type="ECO:0000256" key="3">
    <source>
        <dbReference type="SAM" id="SignalP"/>
    </source>
</evidence>
<organism evidence="4 5">
    <name type="scientific">Buddleja alternifolia</name>
    <dbReference type="NCBI Taxonomy" id="168488"/>
    <lineage>
        <taxon>Eukaryota</taxon>
        <taxon>Viridiplantae</taxon>
        <taxon>Streptophyta</taxon>
        <taxon>Embryophyta</taxon>
        <taxon>Tracheophyta</taxon>
        <taxon>Spermatophyta</taxon>
        <taxon>Magnoliopsida</taxon>
        <taxon>eudicotyledons</taxon>
        <taxon>Gunneridae</taxon>
        <taxon>Pentapetalae</taxon>
        <taxon>asterids</taxon>
        <taxon>lamiids</taxon>
        <taxon>Lamiales</taxon>
        <taxon>Scrophulariaceae</taxon>
        <taxon>Buddlejeae</taxon>
        <taxon>Buddleja</taxon>
    </lineage>
</organism>
<feature type="region of interest" description="Disordered" evidence="2">
    <location>
        <begin position="334"/>
        <end position="401"/>
    </location>
</feature>
<evidence type="ECO:0000256" key="2">
    <source>
        <dbReference type="SAM" id="MobiDB-lite"/>
    </source>
</evidence>
<feature type="coiled-coil region" evidence="1">
    <location>
        <begin position="232"/>
        <end position="259"/>
    </location>
</feature>
<protein>
    <recommendedName>
        <fullName evidence="6">Retrovirus-related Pol polyprotein from transposon TNT 1-94</fullName>
    </recommendedName>
</protein>
<feature type="compositionally biased region" description="Basic and acidic residues" evidence="2">
    <location>
        <begin position="334"/>
        <end position="344"/>
    </location>
</feature>
<dbReference type="PANTHER" id="PTHR35317">
    <property type="entry name" value="OS04G0629600 PROTEIN"/>
    <property type="match status" value="1"/>
</dbReference>
<dbReference type="Proteomes" id="UP000826271">
    <property type="component" value="Unassembled WGS sequence"/>
</dbReference>
<accession>A0AAV6X2A3</accession>
<feature type="signal peptide" evidence="3">
    <location>
        <begin position="1"/>
        <end position="25"/>
    </location>
</feature>
<dbReference type="EMBL" id="WHWC01000011">
    <property type="protein sequence ID" value="KAG8373260.1"/>
    <property type="molecule type" value="Genomic_DNA"/>
</dbReference>
<gene>
    <name evidence="4" type="ORF">BUALT_Bualt11G0005400</name>
</gene>
<keyword evidence="1" id="KW-0175">Coiled coil</keyword>
<keyword evidence="5" id="KW-1185">Reference proteome</keyword>
<sequence>MMDSTFKLLTIALLLCFSAFKIATARMLDSRSALGARLKLEEAIGSIEKDCWPGMLGSLGYTSEEGDILHGYCDASDDSSAVPLLPPPSTPLFKAPQLMNKIRVPLLLIFVLCLSTVVPEPLQTHCSRFPRSSMASDNFVQPAIPRFDGHYDHWSMLMENFLRSKDYWQVVSGGIQELAPGTAVTDAQRAEIEGMKLKDLKAKNYLFQAIDRSILETILCKDSSKQIWDSMRKKYQGTAKAKRQQLQALRADFETLRMKSGESVSDYFSRVMTIVNKMRIHGDKSDDVIVVEKILRSMTPKFNYVVCSIEESKDIDELSLDELQSSLLVHEHKLNQQDKDEHALKVSTRTYGGRGRGKGSKNQKYQQQQPSNQPRDSLGRGRGRGGSHFDARRQKPKDKSEIQCYRCKRQYIPADFDEENVDEHQQPATIIQNEPIAQNSHTDATEQRPQRLRRRPAWMSDYEVYGISKGDASLGCEAYFQIPTRYA</sequence>